<dbReference type="KEGG" id="pyo:PY17X_0503300"/>
<proteinExistence type="inferred from homology"/>
<reference evidence="9" key="4">
    <citation type="submission" date="2019-05" db="EMBL/GenBank/DDBJ databases">
        <authorList>
            <consortium name="Pathogen Informatics"/>
        </authorList>
    </citation>
    <scope>NUCLEOTIDE SEQUENCE</scope>
    <source>
        <strain evidence="9">17X</strain>
    </source>
</reference>
<organism evidence="8 11">
    <name type="scientific">Plasmodium yoelii</name>
    <dbReference type="NCBI Taxonomy" id="5861"/>
    <lineage>
        <taxon>Eukaryota</taxon>
        <taxon>Sar</taxon>
        <taxon>Alveolata</taxon>
        <taxon>Apicomplexa</taxon>
        <taxon>Aconoidasida</taxon>
        <taxon>Haemosporida</taxon>
        <taxon>Plasmodiidae</taxon>
        <taxon>Plasmodium</taxon>
        <taxon>Plasmodium (Vinckeia)</taxon>
    </lineage>
</organism>
<dbReference type="Proteomes" id="UP000072874">
    <property type="component" value="Chromosome 5"/>
</dbReference>
<dbReference type="VEuPathDB" id="PlasmoDB:Py17XNL_000504391"/>
<reference evidence="8" key="2">
    <citation type="submission" date="2014-05" db="EMBL/GenBank/DDBJ databases">
        <authorList>
            <person name="Aslett A.Martin."/>
            <person name="De Silva Nishadi"/>
        </authorList>
    </citation>
    <scope>NUCLEOTIDE SEQUENCE</scope>
    <source>
        <strain evidence="8">YM</strain>
    </source>
</reference>
<dbReference type="HAMAP" id="MF_01080">
    <property type="entry name" value="TruB_bact"/>
    <property type="match status" value="1"/>
</dbReference>
<dbReference type="GO" id="GO:0006400">
    <property type="term" value="P:tRNA modification"/>
    <property type="evidence" value="ECO:0007669"/>
    <property type="project" value="TreeGrafter"/>
</dbReference>
<dbReference type="InterPro" id="IPR002501">
    <property type="entry name" value="PsdUridine_synth_N"/>
</dbReference>
<dbReference type="InterPro" id="IPR020103">
    <property type="entry name" value="PsdUridine_synth_cat_dom_sf"/>
</dbReference>
<name>A0A078K4M5_PLAYE</name>
<dbReference type="Proteomes" id="UP000072904">
    <property type="component" value="Chromosome 5"/>
</dbReference>
<dbReference type="RefSeq" id="XP_730474.2">
    <property type="nucleotide sequence ID" value="XM_725381.2"/>
</dbReference>
<dbReference type="EMBL" id="LK934633">
    <property type="protein sequence ID" value="CDU16622.1"/>
    <property type="molecule type" value="Genomic_DNA"/>
</dbReference>
<dbReference type="VEuPathDB" id="PlasmoDB:PY02644"/>
<feature type="domain" description="Pseudouridine synthase II N-terminal" evidence="7">
    <location>
        <begin position="284"/>
        <end position="353"/>
    </location>
</feature>
<dbReference type="GeneID" id="3829698"/>
<dbReference type="GO" id="GO:1990481">
    <property type="term" value="P:mRNA pseudouridine synthesis"/>
    <property type="evidence" value="ECO:0007669"/>
    <property type="project" value="TreeGrafter"/>
</dbReference>
<dbReference type="EMBL" id="LM993659">
    <property type="protein sequence ID" value="VTZ74068.1"/>
    <property type="molecule type" value="Genomic_DNA"/>
</dbReference>
<evidence type="ECO:0000313" key="9">
    <source>
        <dbReference type="EMBL" id="VTZ74068.1"/>
    </source>
</evidence>
<keyword evidence="4" id="KW-0413">Isomerase</keyword>
<dbReference type="AlphaFoldDB" id="A0A078K4M5"/>
<evidence type="ECO:0000313" key="11">
    <source>
        <dbReference type="Proteomes" id="UP000072904"/>
    </source>
</evidence>
<feature type="domain" description="Pseudouridine synthase II N-terminal" evidence="7">
    <location>
        <begin position="354"/>
        <end position="448"/>
    </location>
</feature>
<dbReference type="VEuPathDB" id="PlasmoDB:PYYM_0502700"/>
<dbReference type="PANTHER" id="PTHR13767:SF2">
    <property type="entry name" value="PSEUDOURIDYLATE SYNTHASE TRUB1"/>
    <property type="match status" value="1"/>
</dbReference>
<dbReference type="VEuPathDB" id="PlasmoDB:PY17X_0503300"/>
<dbReference type="VEuPathDB" id="PlasmoDB:PY02575"/>
<accession>A0A078K4M5</accession>
<dbReference type="OMA" id="IAHSINQ"/>
<dbReference type="OrthoDB" id="9995526at2759"/>
<reference evidence="10 11" key="1">
    <citation type="journal article" date="2014" name="BMC Biol.">
        <title>A comprehensive evaluation of rodent malaria parasite genomes and gene expression.</title>
        <authorList>
            <person name="Otto T.D."/>
            <person name="Bohme U."/>
            <person name="Jackson A.P."/>
            <person name="Hunt M."/>
            <person name="Franke-Fayard B."/>
            <person name="Hoeijmakers W.A."/>
            <person name="Religa A.A."/>
            <person name="Robertson L."/>
            <person name="Sanders M."/>
            <person name="Ogun S.A."/>
            <person name="Cunningham D."/>
            <person name="Erhart A."/>
            <person name="Billker O."/>
            <person name="Khan S.M."/>
            <person name="Stunnenberg H.G."/>
            <person name="Langhorne J."/>
            <person name="Holder A.A."/>
            <person name="Waters A.P."/>
            <person name="Newbold C.I."/>
            <person name="Pain A."/>
            <person name="Berriman M."/>
            <person name="Janse C.J."/>
        </authorList>
    </citation>
    <scope>NUCLEOTIDE SEQUENCE [LARGE SCALE GENOMIC DNA]</scope>
    <source>
        <strain evidence="9 10">17X</strain>
        <strain evidence="8 11">YM</strain>
    </source>
</reference>
<evidence type="ECO:0000259" key="7">
    <source>
        <dbReference type="Pfam" id="PF01509"/>
    </source>
</evidence>
<dbReference type="GO" id="GO:0160148">
    <property type="term" value="F:tRNA pseudouridine(55) synthase activity"/>
    <property type="evidence" value="ECO:0007669"/>
    <property type="project" value="UniProtKB-EC"/>
</dbReference>
<dbReference type="GO" id="GO:0003723">
    <property type="term" value="F:RNA binding"/>
    <property type="evidence" value="ECO:0007669"/>
    <property type="project" value="InterPro"/>
</dbReference>
<evidence type="ECO:0000256" key="5">
    <source>
        <dbReference type="SAM" id="Coils"/>
    </source>
</evidence>
<keyword evidence="3" id="KW-0819">tRNA processing</keyword>
<sequence length="499" mass="58733">MQKQKFKTLRKYFILLFILHILVNICMCNNKKNKNIFYLNPNKDHKKSKNNINKYSKKHIDKHDHILKYYFLYPHSDGHCNNKGNVKYDNLFKSKEIKNGCIADCRNSKIYYECRITKIKDISKNKKIKNVNPHLDYFKDKNKKITEKIEENNLKHKQILENLQNNLNTNIEKKKKTEIIQSNKLDVDLKSETNPSNNNISKNEVDIYITKYENVFLNNNSRIMSLTPSGVQNNTKKEATIDDILYGGFLNIYKPVKLYSMKVCEKIKKVLKNYFININKNNIKIKVGHGGTLDPFAEGVLMIGIQRGTKELSNFLKCYKQYLAVSVLGIETDTLDREGKIIKMKDMKGIQKRDDSITELLQSDKEYAENFKSELSKNINKFIGWIDQVPPIYSSKRVKGLRLYEYARKNIPVKIKSNKVHLKNIKYLKELELPFFDLHIHCSGGTYIRSLIRDIAHSINQYATLIKLIRIKQKEYSYKNSLHYDDINIENIKKYFIKL</sequence>
<keyword evidence="6" id="KW-0732">Signal</keyword>
<evidence type="ECO:0000256" key="3">
    <source>
        <dbReference type="ARBA" id="ARBA00022694"/>
    </source>
</evidence>
<protein>
    <recommendedName>
        <fullName evidence="2">tRNA pseudouridine(55) synthase</fullName>
        <ecNumber evidence="2">5.4.99.25</ecNumber>
    </recommendedName>
</protein>
<keyword evidence="5" id="KW-0175">Coiled coil</keyword>
<evidence type="ECO:0000256" key="6">
    <source>
        <dbReference type="SAM" id="SignalP"/>
    </source>
</evidence>
<evidence type="ECO:0000313" key="10">
    <source>
        <dbReference type="Proteomes" id="UP000072874"/>
    </source>
</evidence>
<feature type="coiled-coil region" evidence="5">
    <location>
        <begin position="146"/>
        <end position="180"/>
    </location>
</feature>
<evidence type="ECO:0000256" key="1">
    <source>
        <dbReference type="ARBA" id="ARBA00008999"/>
    </source>
</evidence>
<dbReference type="Gene3D" id="3.30.2350.10">
    <property type="entry name" value="Pseudouridine synthase"/>
    <property type="match status" value="1"/>
</dbReference>
<feature type="chain" id="PRO_5014502042" description="tRNA pseudouridine(55) synthase" evidence="6">
    <location>
        <begin position="29"/>
        <end position="499"/>
    </location>
</feature>
<evidence type="ECO:0000256" key="4">
    <source>
        <dbReference type="ARBA" id="ARBA00023235"/>
    </source>
</evidence>
<dbReference type="InterPro" id="IPR014780">
    <property type="entry name" value="tRNA_psdUridine_synth_TruB"/>
</dbReference>
<feature type="signal peptide" evidence="6">
    <location>
        <begin position="1"/>
        <end position="28"/>
    </location>
</feature>
<comment type="similarity">
    <text evidence="1">Belongs to the pseudouridine synthase TruB family.</text>
</comment>
<dbReference type="SUPFAM" id="SSF55120">
    <property type="entry name" value="Pseudouridine synthase"/>
    <property type="match status" value="1"/>
</dbReference>
<dbReference type="PANTHER" id="PTHR13767">
    <property type="entry name" value="TRNA-PSEUDOURIDINE SYNTHASE"/>
    <property type="match status" value="1"/>
</dbReference>
<gene>
    <name evidence="9" type="ORF">PY17X_0503300</name>
    <name evidence="8" type="ORF">PYYM_0502700</name>
</gene>
<dbReference type="EC" id="5.4.99.25" evidence="2"/>
<dbReference type="Pfam" id="PF01509">
    <property type="entry name" value="TruB_N"/>
    <property type="match status" value="2"/>
</dbReference>
<evidence type="ECO:0000313" key="8">
    <source>
        <dbReference type="EMBL" id="CDU16622.1"/>
    </source>
</evidence>
<dbReference type="GO" id="GO:0005634">
    <property type="term" value="C:nucleus"/>
    <property type="evidence" value="ECO:0007669"/>
    <property type="project" value="TreeGrafter"/>
</dbReference>
<evidence type="ECO:0000256" key="2">
    <source>
        <dbReference type="ARBA" id="ARBA00012787"/>
    </source>
</evidence>
<reference evidence="9" key="3">
    <citation type="submission" date="2014-05" db="EMBL/GenBank/DDBJ databases">
        <authorList>
            <person name="Aslett M.A."/>
            <person name="De Silva N."/>
        </authorList>
    </citation>
    <scope>NUCLEOTIDE SEQUENCE</scope>
    <source>
        <strain evidence="9">17X</strain>
    </source>
</reference>